<keyword evidence="2" id="KW-0949">S-adenosyl-L-methionine</keyword>
<reference evidence="4 5" key="1">
    <citation type="journal article" date="2015" name="Genome Announc.">
        <title>Expanding the biotechnology potential of lactobacilli through comparative genomics of 213 strains and associated genera.</title>
        <authorList>
            <person name="Sun Z."/>
            <person name="Harris H.M."/>
            <person name="McCann A."/>
            <person name="Guo C."/>
            <person name="Argimon S."/>
            <person name="Zhang W."/>
            <person name="Yang X."/>
            <person name="Jeffery I.B."/>
            <person name="Cooney J.C."/>
            <person name="Kagawa T.F."/>
            <person name="Liu W."/>
            <person name="Song Y."/>
            <person name="Salvetti E."/>
            <person name="Wrobel A."/>
            <person name="Rasinkangas P."/>
            <person name="Parkhill J."/>
            <person name="Rea M.C."/>
            <person name="O'Sullivan O."/>
            <person name="Ritari J."/>
            <person name="Douillard F.P."/>
            <person name="Paul Ross R."/>
            <person name="Yang R."/>
            <person name="Briner A.E."/>
            <person name="Felis G.E."/>
            <person name="de Vos W.M."/>
            <person name="Barrangou R."/>
            <person name="Klaenhammer T.R."/>
            <person name="Caufield P.W."/>
            <person name="Cui Y."/>
            <person name="Zhang H."/>
            <person name="O'Toole P.W."/>
        </authorList>
    </citation>
    <scope>NUCLEOTIDE SEQUENCE [LARGE SCALE GENOMIC DNA]</scope>
    <source>
        <strain evidence="4 5">DSM 21115</strain>
    </source>
</reference>
<dbReference type="Proteomes" id="UP000050920">
    <property type="component" value="Unassembled WGS sequence"/>
</dbReference>
<evidence type="ECO:0000256" key="2">
    <source>
        <dbReference type="PIRSR" id="PIRSR018249-2"/>
    </source>
</evidence>
<gene>
    <name evidence="4" type="ORF">DY78_GL001654</name>
</gene>
<evidence type="ECO:0000259" key="3">
    <source>
        <dbReference type="Pfam" id="PF13649"/>
    </source>
</evidence>
<dbReference type="GO" id="GO:0032259">
    <property type="term" value="P:methylation"/>
    <property type="evidence" value="ECO:0007669"/>
    <property type="project" value="UniProtKB-KW"/>
</dbReference>
<dbReference type="InterPro" id="IPR041698">
    <property type="entry name" value="Methyltransf_25"/>
</dbReference>
<keyword evidence="1" id="KW-0479">Metal-binding</keyword>
<accession>A0A0R2NFR7</accession>
<dbReference type="Gene3D" id="3.40.50.150">
    <property type="entry name" value="Vaccinia Virus protein VP39"/>
    <property type="match status" value="1"/>
</dbReference>
<evidence type="ECO:0000256" key="1">
    <source>
        <dbReference type="PIRSR" id="PIRSR018249-1"/>
    </source>
</evidence>
<feature type="binding site" evidence="1">
    <location>
        <position position="44"/>
    </location>
    <ligand>
        <name>Zn(2+)</name>
        <dbReference type="ChEBI" id="CHEBI:29105"/>
    </ligand>
</feature>
<keyword evidence="4" id="KW-0489">Methyltransferase</keyword>
<organism evidence="4 5">
    <name type="scientific">Lactiplantibacillus fabifermentans DSM 21115</name>
    <dbReference type="NCBI Taxonomy" id="1413187"/>
    <lineage>
        <taxon>Bacteria</taxon>
        <taxon>Bacillati</taxon>
        <taxon>Bacillota</taxon>
        <taxon>Bacilli</taxon>
        <taxon>Lactobacillales</taxon>
        <taxon>Lactobacillaceae</taxon>
        <taxon>Lactiplantibacillus</taxon>
    </lineage>
</organism>
<protein>
    <submittedName>
        <fullName evidence="4">Rrna large subunit methyltransferase a</fullName>
    </submittedName>
</protein>
<dbReference type="EMBL" id="AYGX02000163">
    <property type="protein sequence ID" value="KRO24648.1"/>
    <property type="molecule type" value="Genomic_DNA"/>
</dbReference>
<feature type="binding site" evidence="2">
    <location>
        <position position="196"/>
    </location>
    <ligand>
        <name>S-adenosyl-L-methionine</name>
        <dbReference type="ChEBI" id="CHEBI:59789"/>
    </ligand>
</feature>
<feature type="binding site" evidence="1">
    <location>
        <position position="40"/>
    </location>
    <ligand>
        <name>Zn(2+)</name>
        <dbReference type="ChEBI" id="CHEBI:29105"/>
    </ligand>
</feature>
<feature type="binding site" evidence="2">
    <location>
        <position position="82"/>
    </location>
    <ligand>
        <name>S-adenosyl-L-methionine</name>
        <dbReference type="ChEBI" id="CHEBI:59789"/>
    </ligand>
</feature>
<dbReference type="CDD" id="cd02440">
    <property type="entry name" value="AdoMet_MTases"/>
    <property type="match status" value="1"/>
</dbReference>
<dbReference type="GO" id="GO:0008168">
    <property type="term" value="F:methyltransferase activity"/>
    <property type="evidence" value="ECO:0007669"/>
    <property type="project" value="UniProtKB-KW"/>
</dbReference>
<name>A0A0R2NFR7_9LACO</name>
<evidence type="ECO:0000313" key="5">
    <source>
        <dbReference type="Proteomes" id="UP000050920"/>
    </source>
</evidence>
<feature type="domain" description="Methyltransferase" evidence="3">
    <location>
        <begin position="100"/>
        <end position="185"/>
    </location>
</feature>
<dbReference type="InterPro" id="IPR016718">
    <property type="entry name" value="rRNA_m1G-MeTrfase_A_prd"/>
</dbReference>
<dbReference type="AlphaFoldDB" id="A0A0R2NFR7"/>
<dbReference type="Pfam" id="PF13649">
    <property type="entry name" value="Methyltransf_25"/>
    <property type="match status" value="1"/>
</dbReference>
<keyword evidence="5" id="KW-1185">Reference proteome</keyword>
<feature type="binding site" evidence="2">
    <location>
        <begin position="107"/>
        <end position="108"/>
    </location>
    <ligand>
        <name>S-adenosyl-L-methionine</name>
        <dbReference type="ChEBI" id="CHEBI:59789"/>
    </ligand>
</feature>
<comment type="caution">
    <text evidence="4">The sequence shown here is derived from an EMBL/GenBank/DDBJ whole genome shotgun (WGS) entry which is preliminary data.</text>
</comment>
<dbReference type="GO" id="GO:0046872">
    <property type="term" value="F:metal ion binding"/>
    <property type="evidence" value="ECO:0007669"/>
    <property type="project" value="UniProtKB-KW"/>
</dbReference>
<dbReference type="SUPFAM" id="SSF53335">
    <property type="entry name" value="S-adenosyl-L-methionine-dependent methyltransferases"/>
    <property type="match status" value="1"/>
</dbReference>
<keyword evidence="4" id="KW-0808">Transferase</keyword>
<evidence type="ECO:0000313" key="4">
    <source>
        <dbReference type="EMBL" id="KRO24648.1"/>
    </source>
</evidence>
<sequence length="288" mass="32034">MRILKKIDRGIQFVNSQLNLFRCLVCNQSYERIDGHSLVCPAGHQLDFSKKGTLYFLTHQVQSEYDADMLAARRRILQAGFFKPIVAAINAALPAAPQRILDIGSGEGTPLADLLTMHAQPKDVGIGFDISKAGVNLATQLTTPAFYCVADLAQLPFSDAAFTAIMDVFSPSAYQEFERVLAPGGRLLKIVPNPNYLIELRHLFFEPGDRQYQYDNQKVLDLFQAHYPTATIQPIHYEFDLQNVDFADLMVMTPLHWGASAERLAQAKATGLAKITIDVSLLTMTKSK</sequence>
<proteinExistence type="predicted"/>
<dbReference type="InterPro" id="IPR029063">
    <property type="entry name" value="SAM-dependent_MTases_sf"/>
</dbReference>
<keyword evidence="1" id="KW-0862">Zinc</keyword>
<dbReference type="PIRSF" id="PIRSF018249">
    <property type="entry name" value="MyrA_prd"/>
    <property type="match status" value="1"/>
</dbReference>